<dbReference type="Proteomes" id="UP001216674">
    <property type="component" value="Unassembled WGS sequence"/>
</dbReference>
<keyword evidence="3" id="KW-1185">Reference proteome</keyword>
<comment type="caution">
    <text evidence="2">The sequence shown here is derived from an EMBL/GenBank/DDBJ whole genome shotgun (WGS) entry which is preliminary data.</text>
</comment>
<dbReference type="InterPro" id="IPR014710">
    <property type="entry name" value="RmlC-like_jellyroll"/>
</dbReference>
<reference evidence="2 3" key="1">
    <citation type="submission" date="2023-03" db="EMBL/GenBank/DDBJ databases">
        <title>Draft assemblies of triclosan tolerant bacteria isolated from returned activated sludge.</title>
        <authorList>
            <person name="Van Hamelsveld S."/>
        </authorList>
    </citation>
    <scope>NUCLEOTIDE SEQUENCE [LARGE SCALE GENOMIC DNA]</scope>
    <source>
        <strain evidence="2 3">GW210010_S58</strain>
    </source>
</reference>
<dbReference type="Pfam" id="PF12973">
    <property type="entry name" value="Cupin_7"/>
    <property type="match status" value="1"/>
</dbReference>
<protein>
    <submittedName>
        <fullName evidence="2">2,4'-dihydroxyacetophenone dioxygenase family protein</fullName>
    </submittedName>
</protein>
<dbReference type="GO" id="GO:0051213">
    <property type="term" value="F:dioxygenase activity"/>
    <property type="evidence" value="ECO:0007669"/>
    <property type="project" value="UniProtKB-KW"/>
</dbReference>
<evidence type="ECO:0000313" key="3">
    <source>
        <dbReference type="Proteomes" id="UP001216674"/>
    </source>
</evidence>
<sequence length="163" mass="17686">MNATIDTAWKGPSLTPKGARKEFIDTGAIPWTPWIMPGTWFKLFYVDEASGRFTFLLKVDPGTEAPVHWHLGTAEAYILEGGFYYFEDDQGFPGAYTAEMPGAIHQPMSPNGCVMFAVAHGPLSGFNPDGSIGGICDAKLMYQLAQQGNAAAHVVRMGFVGEH</sequence>
<name>A0ABT6AW60_9BURK</name>
<dbReference type="RefSeq" id="WP_276267217.1">
    <property type="nucleotide sequence ID" value="NZ_JARJLM010000464.1"/>
</dbReference>
<keyword evidence="2" id="KW-0560">Oxidoreductase</keyword>
<dbReference type="InterPro" id="IPR025979">
    <property type="entry name" value="ChrR-like_cupin_dom"/>
</dbReference>
<gene>
    <name evidence="2" type="ORF">P3W85_28545</name>
</gene>
<keyword evidence="2" id="KW-0223">Dioxygenase</keyword>
<dbReference type="EMBL" id="JARJLM010000464">
    <property type="protein sequence ID" value="MDF3836869.1"/>
    <property type="molecule type" value="Genomic_DNA"/>
</dbReference>
<dbReference type="CDD" id="cd20302">
    <property type="entry name" value="cupin_DAD"/>
    <property type="match status" value="1"/>
</dbReference>
<evidence type="ECO:0000313" key="2">
    <source>
        <dbReference type="EMBL" id="MDF3836869.1"/>
    </source>
</evidence>
<dbReference type="InterPro" id="IPR011051">
    <property type="entry name" value="RmlC_Cupin_sf"/>
</dbReference>
<accession>A0ABT6AW60</accession>
<proteinExistence type="predicted"/>
<feature type="domain" description="ChrR-like cupin" evidence="1">
    <location>
        <begin position="21"/>
        <end position="123"/>
    </location>
</feature>
<organism evidence="2 3">
    <name type="scientific">Cupriavidus basilensis</name>
    <dbReference type="NCBI Taxonomy" id="68895"/>
    <lineage>
        <taxon>Bacteria</taxon>
        <taxon>Pseudomonadati</taxon>
        <taxon>Pseudomonadota</taxon>
        <taxon>Betaproteobacteria</taxon>
        <taxon>Burkholderiales</taxon>
        <taxon>Burkholderiaceae</taxon>
        <taxon>Cupriavidus</taxon>
    </lineage>
</organism>
<dbReference type="SUPFAM" id="SSF51182">
    <property type="entry name" value="RmlC-like cupins"/>
    <property type="match status" value="1"/>
</dbReference>
<evidence type="ECO:0000259" key="1">
    <source>
        <dbReference type="Pfam" id="PF12973"/>
    </source>
</evidence>
<dbReference type="Gene3D" id="2.60.120.10">
    <property type="entry name" value="Jelly Rolls"/>
    <property type="match status" value="1"/>
</dbReference>